<accession>A0AC60PKW0</accession>
<evidence type="ECO:0000313" key="1">
    <source>
        <dbReference type="EMBL" id="KAG0421559.1"/>
    </source>
</evidence>
<organism evidence="1 2">
    <name type="scientific">Ixodes persulcatus</name>
    <name type="common">Taiga tick</name>
    <dbReference type="NCBI Taxonomy" id="34615"/>
    <lineage>
        <taxon>Eukaryota</taxon>
        <taxon>Metazoa</taxon>
        <taxon>Ecdysozoa</taxon>
        <taxon>Arthropoda</taxon>
        <taxon>Chelicerata</taxon>
        <taxon>Arachnida</taxon>
        <taxon>Acari</taxon>
        <taxon>Parasitiformes</taxon>
        <taxon>Ixodida</taxon>
        <taxon>Ixodoidea</taxon>
        <taxon>Ixodidae</taxon>
        <taxon>Ixodinae</taxon>
        <taxon>Ixodes</taxon>
    </lineage>
</organism>
<comment type="caution">
    <text evidence="1">The sequence shown here is derived from an EMBL/GenBank/DDBJ whole genome shotgun (WGS) entry which is preliminary data.</text>
</comment>
<reference evidence="1 2" key="1">
    <citation type="journal article" date="2020" name="Cell">
        <title>Large-Scale Comparative Analyses of Tick Genomes Elucidate Their Genetic Diversity and Vector Capacities.</title>
        <authorList>
            <consortium name="Tick Genome and Microbiome Consortium (TIGMIC)"/>
            <person name="Jia N."/>
            <person name="Wang J."/>
            <person name="Shi W."/>
            <person name="Du L."/>
            <person name="Sun Y."/>
            <person name="Zhan W."/>
            <person name="Jiang J.F."/>
            <person name="Wang Q."/>
            <person name="Zhang B."/>
            <person name="Ji P."/>
            <person name="Bell-Sakyi L."/>
            <person name="Cui X.M."/>
            <person name="Yuan T.T."/>
            <person name="Jiang B.G."/>
            <person name="Yang W.F."/>
            <person name="Lam T.T."/>
            <person name="Chang Q.C."/>
            <person name="Ding S.J."/>
            <person name="Wang X.J."/>
            <person name="Zhu J.G."/>
            <person name="Ruan X.D."/>
            <person name="Zhao L."/>
            <person name="Wei J.T."/>
            <person name="Ye R.Z."/>
            <person name="Que T.C."/>
            <person name="Du C.H."/>
            <person name="Zhou Y.H."/>
            <person name="Cheng J.X."/>
            <person name="Dai P.F."/>
            <person name="Guo W.B."/>
            <person name="Han X.H."/>
            <person name="Huang E.J."/>
            <person name="Li L.F."/>
            <person name="Wei W."/>
            <person name="Gao Y.C."/>
            <person name="Liu J.Z."/>
            <person name="Shao H.Z."/>
            <person name="Wang X."/>
            <person name="Wang C.C."/>
            <person name="Yang T.C."/>
            <person name="Huo Q.B."/>
            <person name="Li W."/>
            <person name="Chen H.Y."/>
            <person name="Chen S.E."/>
            <person name="Zhou L.G."/>
            <person name="Ni X.B."/>
            <person name="Tian J.H."/>
            <person name="Sheng Y."/>
            <person name="Liu T."/>
            <person name="Pan Y.S."/>
            <person name="Xia L.Y."/>
            <person name="Li J."/>
            <person name="Zhao F."/>
            <person name="Cao W.C."/>
        </authorList>
    </citation>
    <scope>NUCLEOTIDE SEQUENCE [LARGE SCALE GENOMIC DNA]</scope>
    <source>
        <strain evidence="1">Iper-2018</strain>
    </source>
</reference>
<name>A0AC60PKW0_IXOPE</name>
<dbReference type="EMBL" id="JABSTQ010010346">
    <property type="protein sequence ID" value="KAG0421559.1"/>
    <property type="molecule type" value="Genomic_DNA"/>
</dbReference>
<protein>
    <submittedName>
        <fullName evidence="1">Uncharacterized protein</fullName>
    </submittedName>
</protein>
<gene>
    <name evidence="1" type="ORF">HPB47_002521</name>
</gene>
<evidence type="ECO:0000313" key="2">
    <source>
        <dbReference type="Proteomes" id="UP000805193"/>
    </source>
</evidence>
<proteinExistence type="predicted"/>
<keyword evidence="2" id="KW-1185">Reference proteome</keyword>
<dbReference type="Proteomes" id="UP000805193">
    <property type="component" value="Unassembled WGS sequence"/>
</dbReference>
<sequence>MTSCLRTTRQCFACPSSVRLPFPCPVPRGSSQTFRHHHHGCSLAFSSPLMGNLLSLLPPLMVFMGRPPRDGGRSIGGGTVRPKSRRGCCFSSPAKRVGPPVIRRREEEPLLLSLVYLCLTAL</sequence>